<keyword evidence="3" id="KW-1185">Reference proteome</keyword>
<feature type="domain" description="NAD-dependent epimerase/dehydratase" evidence="1">
    <location>
        <begin position="3"/>
        <end position="215"/>
    </location>
</feature>
<dbReference type="Pfam" id="PF01370">
    <property type="entry name" value="Epimerase"/>
    <property type="match status" value="1"/>
</dbReference>
<protein>
    <submittedName>
        <fullName evidence="2">Oxidoreductase</fullName>
    </submittedName>
</protein>
<dbReference type="EMBL" id="BMMP01000001">
    <property type="protein sequence ID" value="GGO42606.1"/>
    <property type="molecule type" value="Genomic_DNA"/>
</dbReference>
<reference evidence="3" key="1">
    <citation type="journal article" date="2019" name="Int. J. Syst. Evol. Microbiol.">
        <title>The Global Catalogue of Microorganisms (GCM) 10K type strain sequencing project: providing services to taxonomists for standard genome sequencing and annotation.</title>
        <authorList>
            <consortium name="The Broad Institute Genomics Platform"/>
            <consortium name="The Broad Institute Genome Sequencing Center for Infectious Disease"/>
            <person name="Wu L."/>
            <person name="Ma J."/>
        </authorList>
    </citation>
    <scope>NUCLEOTIDE SEQUENCE [LARGE SCALE GENOMIC DNA]</scope>
    <source>
        <strain evidence="3">CGMCC 4.7178</strain>
    </source>
</reference>
<evidence type="ECO:0000313" key="3">
    <source>
        <dbReference type="Proteomes" id="UP000631535"/>
    </source>
</evidence>
<dbReference type="InterPro" id="IPR051783">
    <property type="entry name" value="NAD(P)-dependent_oxidoreduct"/>
</dbReference>
<evidence type="ECO:0000313" key="2">
    <source>
        <dbReference type="EMBL" id="GGO42606.1"/>
    </source>
</evidence>
<dbReference type="PANTHER" id="PTHR48079:SF6">
    <property type="entry name" value="NAD(P)-BINDING DOMAIN-CONTAINING PROTEIN-RELATED"/>
    <property type="match status" value="1"/>
</dbReference>
<comment type="caution">
    <text evidence="2">The sequence shown here is derived from an EMBL/GenBank/DDBJ whole genome shotgun (WGS) entry which is preliminary data.</text>
</comment>
<proteinExistence type="predicted"/>
<dbReference type="PANTHER" id="PTHR48079">
    <property type="entry name" value="PROTEIN YEEZ"/>
    <property type="match status" value="1"/>
</dbReference>
<name>A0ABQ2LSC8_9ACTN</name>
<accession>A0ABQ2LSC8</accession>
<sequence length="320" mass="33525">MRVVLSGATGFIGSAVLARLSTHAAPGNRERPSAAGELAVRALTRRHVALPAGVEQVHADLARPESLAGVCEGADVLVSAASHVGPDEQRCGLVNDVGTAALMEEARRAGVQRVLHLSTTAVYGRGPHRGANVTELEPAPGSAASRSRLAGETHALRQGALVLRAGLVTGEGDRWVVPALAELARRVPGLWLGGTGRLSLVAVEDLARLVTAAALRLPAAGGAVLHAVHPQPVRLRDLLRTLAGLGLLPPLSGELTWPECLSLMRANPGRIRERQLELLAQDHFYGGESLWDACRCDPGPGPLARLPGAAAWYRRQLGLS</sequence>
<dbReference type="Gene3D" id="3.40.50.720">
    <property type="entry name" value="NAD(P)-binding Rossmann-like Domain"/>
    <property type="match status" value="1"/>
</dbReference>
<dbReference type="SUPFAM" id="SSF51735">
    <property type="entry name" value="NAD(P)-binding Rossmann-fold domains"/>
    <property type="match status" value="1"/>
</dbReference>
<dbReference type="InterPro" id="IPR001509">
    <property type="entry name" value="Epimerase_deHydtase"/>
</dbReference>
<gene>
    <name evidence="2" type="ORF">GCM10012287_03880</name>
</gene>
<dbReference type="InterPro" id="IPR036291">
    <property type="entry name" value="NAD(P)-bd_dom_sf"/>
</dbReference>
<dbReference type="Proteomes" id="UP000631535">
    <property type="component" value="Unassembled WGS sequence"/>
</dbReference>
<evidence type="ECO:0000259" key="1">
    <source>
        <dbReference type="Pfam" id="PF01370"/>
    </source>
</evidence>
<organism evidence="2 3">
    <name type="scientific">Streptomyces daqingensis</name>
    <dbReference type="NCBI Taxonomy" id="1472640"/>
    <lineage>
        <taxon>Bacteria</taxon>
        <taxon>Bacillati</taxon>
        <taxon>Actinomycetota</taxon>
        <taxon>Actinomycetes</taxon>
        <taxon>Kitasatosporales</taxon>
        <taxon>Streptomycetaceae</taxon>
        <taxon>Streptomyces</taxon>
    </lineage>
</organism>